<protein>
    <submittedName>
        <fullName evidence="3">DUF3071 domain-containing protein</fullName>
    </submittedName>
</protein>
<dbReference type="Proteomes" id="UP000273001">
    <property type="component" value="Chromosome"/>
</dbReference>
<dbReference type="NCBIfam" id="NF040712">
    <property type="entry name" value="SepH"/>
    <property type="match status" value="1"/>
</dbReference>
<feature type="compositionally biased region" description="Low complexity" evidence="1">
    <location>
        <begin position="265"/>
        <end position="293"/>
    </location>
</feature>
<dbReference type="RefSeq" id="WP_120204566.1">
    <property type="nucleotide sequence ID" value="NZ_CP032514.1"/>
</dbReference>
<reference evidence="3 4" key="1">
    <citation type="submission" date="2018-09" db="EMBL/GenBank/DDBJ databases">
        <authorList>
            <person name="Li J."/>
        </authorList>
    </citation>
    <scope>NUCLEOTIDE SEQUENCE [LARGE SCALE GENOMIC DNA]</scope>
    <source>
        <strain evidence="3 4">2129</strain>
    </source>
</reference>
<dbReference type="InterPro" id="IPR021421">
    <property type="entry name" value="DUF3071"/>
</dbReference>
<dbReference type="InterPro" id="IPR047682">
    <property type="entry name" value="SepH-like"/>
</dbReference>
<proteinExistence type="predicted"/>
<organism evidence="3 4">
    <name type="scientific">Actinomyces lilanjuaniae</name>
    <dbReference type="NCBI Taxonomy" id="2321394"/>
    <lineage>
        <taxon>Bacteria</taxon>
        <taxon>Bacillati</taxon>
        <taxon>Actinomycetota</taxon>
        <taxon>Actinomycetes</taxon>
        <taxon>Actinomycetales</taxon>
        <taxon>Actinomycetaceae</taxon>
        <taxon>Actinomyces</taxon>
    </lineage>
</organism>
<evidence type="ECO:0000259" key="2">
    <source>
        <dbReference type="Pfam" id="PF11268"/>
    </source>
</evidence>
<evidence type="ECO:0000313" key="4">
    <source>
        <dbReference type="Proteomes" id="UP000273001"/>
    </source>
</evidence>
<accession>A0ABN5PRZ2</accession>
<name>A0ABN5PRZ2_9ACTO</name>
<feature type="domain" description="DUF3071" evidence="2">
    <location>
        <begin position="1"/>
        <end position="165"/>
    </location>
</feature>
<dbReference type="EMBL" id="CP032514">
    <property type="protein sequence ID" value="AYD89882.1"/>
    <property type="molecule type" value="Genomic_DNA"/>
</dbReference>
<evidence type="ECO:0000256" key="1">
    <source>
        <dbReference type="SAM" id="MobiDB-lite"/>
    </source>
</evidence>
<gene>
    <name evidence="3" type="ORF">D5R93_07325</name>
</gene>
<sequence length="442" mass="46657">MVELELLGANGDTVVMTDANGERYSIVIDDALRAAVRRDRAAVLPQPTPVLADAPVRPRQLQALMRAGATATEVAVATGMDVAHVRRYEGPVVAERQWAVTQAQSCRIGWEKDSPLLGDLVVDRLATRGVNPSSLEWDALREGRDPWLIMVTFVQSAEEKHARWSLDLAARSVHALDDEARWLTEAASASRRPAVFDQDSQAPGASARWGQEPGRAGAPGAEHPDHAAVTPSSQDSVGPDEAVRHDFGEGTQPAPGPSHVPEPASPGNGSPAGPASAATTLDATDALLADLASNRGRRMEVEVPAEDPQDALLFSDQAPEAPQSGYAAEDGTQTSGIRAQVYSMSERRRRGSAGSRLAPAPEPSDPTSQTPAVGVPADSADPDTEPVPEVTAPTRAGSRANLATDPQTSAAQTAASPAPRSRRRSRRSVPSWDEIVFGAKPE</sequence>
<feature type="compositionally biased region" description="Pro residues" evidence="1">
    <location>
        <begin position="254"/>
        <end position="264"/>
    </location>
</feature>
<feature type="region of interest" description="Disordered" evidence="1">
    <location>
        <begin position="187"/>
        <end position="442"/>
    </location>
</feature>
<keyword evidence="4" id="KW-1185">Reference proteome</keyword>
<feature type="compositionally biased region" description="Low complexity" evidence="1">
    <location>
        <begin position="403"/>
        <end position="419"/>
    </location>
</feature>
<evidence type="ECO:0000313" key="3">
    <source>
        <dbReference type="EMBL" id="AYD89882.1"/>
    </source>
</evidence>
<dbReference type="Pfam" id="PF11268">
    <property type="entry name" value="DUF3071"/>
    <property type="match status" value="1"/>
</dbReference>